<dbReference type="GO" id="GO:0000981">
    <property type="term" value="F:DNA-binding transcription factor activity, RNA polymerase II-specific"/>
    <property type="evidence" value="ECO:0007669"/>
    <property type="project" value="TreeGrafter"/>
</dbReference>
<reference evidence="10 11" key="1">
    <citation type="submission" date="2016-02" db="EMBL/GenBank/DDBJ databases">
        <title>Genome analysis of coral dinoflagellate symbionts highlights evolutionary adaptations to a symbiotic lifestyle.</title>
        <authorList>
            <person name="Aranda M."/>
            <person name="Li Y."/>
            <person name="Liew Y.J."/>
            <person name="Baumgarten S."/>
            <person name="Simakov O."/>
            <person name="Wilson M."/>
            <person name="Piel J."/>
            <person name="Ashoor H."/>
            <person name="Bougouffa S."/>
            <person name="Bajic V.B."/>
            <person name="Ryu T."/>
            <person name="Ravasi T."/>
            <person name="Bayer T."/>
            <person name="Micklem G."/>
            <person name="Kim H."/>
            <person name="Bhak J."/>
            <person name="Lajeunesse T.C."/>
            <person name="Voolstra C.R."/>
        </authorList>
    </citation>
    <scope>NUCLEOTIDE SEQUENCE [LARGE SCALE GENOMIC DNA]</scope>
    <source>
        <strain evidence="10 11">CCMP2467</strain>
    </source>
</reference>
<dbReference type="Proteomes" id="UP000186817">
    <property type="component" value="Unassembled WGS sequence"/>
</dbReference>
<dbReference type="GO" id="GO:0008270">
    <property type="term" value="F:zinc ion binding"/>
    <property type="evidence" value="ECO:0007669"/>
    <property type="project" value="UniProtKB-KW"/>
</dbReference>
<comment type="subcellular location">
    <subcellularLocation>
        <location evidence="1">Nucleus</location>
    </subcellularLocation>
</comment>
<evidence type="ECO:0000256" key="2">
    <source>
        <dbReference type="ARBA" id="ARBA00022723"/>
    </source>
</evidence>
<feature type="compositionally biased region" description="Basic and acidic residues" evidence="8">
    <location>
        <begin position="218"/>
        <end position="229"/>
    </location>
</feature>
<feature type="compositionally biased region" description="Basic and acidic residues" evidence="8">
    <location>
        <begin position="181"/>
        <end position="197"/>
    </location>
</feature>
<feature type="compositionally biased region" description="Basic and acidic residues" evidence="8">
    <location>
        <begin position="163"/>
        <end position="172"/>
    </location>
</feature>
<feature type="region of interest" description="Disordered" evidence="8">
    <location>
        <begin position="1762"/>
        <end position="1838"/>
    </location>
</feature>
<dbReference type="InterPro" id="IPR050527">
    <property type="entry name" value="Snail/Krueppel_Znf"/>
</dbReference>
<dbReference type="InterPro" id="IPR036236">
    <property type="entry name" value="Znf_C2H2_sf"/>
</dbReference>
<evidence type="ECO:0000256" key="7">
    <source>
        <dbReference type="PROSITE-ProRule" id="PRU00042"/>
    </source>
</evidence>
<dbReference type="InterPro" id="IPR019446">
    <property type="entry name" value="BMT5-like"/>
</dbReference>
<dbReference type="GO" id="GO:0000978">
    <property type="term" value="F:RNA polymerase II cis-regulatory region sequence-specific DNA binding"/>
    <property type="evidence" value="ECO:0007669"/>
    <property type="project" value="TreeGrafter"/>
</dbReference>
<organism evidence="10 11">
    <name type="scientific">Symbiodinium microadriaticum</name>
    <name type="common">Dinoflagellate</name>
    <name type="synonym">Zooxanthella microadriatica</name>
    <dbReference type="NCBI Taxonomy" id="2951"/>
    <lineage>
        <taxon>Eukaryota</taxon>
        <taxon>Sar</taxon>
        <taxon>Alveolata</taxon>
        <taxon>Dinophyceae</taxon>
        <taxon>Suessiales</taxon>
        <taxon>Symbiodiniaceae</taxon>
        <taxon>Symbiodinium</taxon>
    </lineage>
</organism>
<dbReference type="SUPFAM" id="SSF57667">
    <property type="entry name" value="beta-beta-alpha zinc fingers"/>
    <property type="match status" value="1"/>
</dbReference>
<feature type="compositionally biased region" description="Basic and acidic residues" evidence="8">
    <location>
        <begin position="2427"/>
        <end position="2441"/>
    </location>
</feature>
<keyword evidence="5" id="KW-0862">Zinc</keyword>
<keyword evidence="11" id="KW-1185">Reference proteome</keyword>
<evidence type="ECO:0000256" key="1">
    <source>
        <dbReference type="ARBA" id="ARBA00004123"/>
    </source>
</evidence>
<evidence type="ECO:0000256" key="5">
    <source>
        <dbReference type="ARBA" id="ARBA00022833"/>
    </source>
</evidence>
<dbReference type="SMART" id="SM00355">
    <property type="entry name" value="ZnF_C2H2"/>
    <property type="match status" value="3"/>
</dbReference>
<keyword evidence="2" id="KW-0479">Metal-binding</keyword>
<feature type="domain" description="C2H2-type" evidence="9">
    <location>
        <begin position="1113"/>
        <end position="1141"/>
    </location>
</feature>
<dbReference type="InterPro" id="IPR013087">
    <property type="entry name" value="Znf_C2H2_type"/>
</dbReference>
<keyword evidence="6" id="KW-0539">Nucleus</keyword>
<dbReference type="PROSITE" id="PS50157">
    <property type="entry name" value="ZINC_FINGER_C2H2_2"/>
    <property type="match status" value="2"/>
</dbReference>
<evidence type="ECO:0000256" key="3">
    <source>
        <dbReference type="ARBA" id="ARBA00022737"/>
    </source>
</evidence>
<name>A0A1Q9E3Y6_SYMMI</name>
<feature type="compositionally biased region" description="Polar residues" evidence="8">
    <location>
        <begin position="255"/>
        <end position="269"/>
    </location>
</feature>
<dbReference type="PROSITE" id="PS00028">
    <property type="entry name" value="ZINC_FINGER_C2H2_1"/>
    <property type="match status" value="2"/>
</dbReference>
<feature type="domain" description="C2H2-type" evidence="9">
    <location>
        <begin position="1148"/>
        <end position="1176"/>
    </location>
</feature>
<keyword evidence="3" id="KW-0677">Repeat</keyword>
<evidence type="ECO:0000313" key="10">
    <source>
        <dbReference type="EMBL" id="OLQ02142.1"/>
    </source>
</evidence>
<evidence type="ECO:0000256" key="4">
    <source>
        <dbReference type="ARBA" id="ARBA00022771"/>
    </source>
</evidence>
<dbReference type="GO" id="GO:0070042">
    <property type="term" value="F:rRNA (uridine-N3-)-methyltransferase activity"/>
    <property type="evidence" value="ECO:0007669"/>
    <property type="project" value="InterPro"/>
</dbReference>
<dbReference type="PANTHER" id="PTHR24388">
    <property type="entry name" value="ZINC FINGER PROTEIN"/>
    <property type="match status" value="1"/>
</dbReference>
<sequence>MEVRFKASGKIIAVIPALSSPNSKEKEAFSCSIFAIALDAGALTPKWLHLCPRVDALEKNLPIELGEVFKEVAGKQAETENGNMLEGVELSVETLEGVAPAPSQASACDLRRLEQSARLPALPEASSRIKRGPETRKTPVVQQQELRSETHQVPSSTMLTHSPAREEQEQARAVDGSGVQRDGEQDQEKEKPDETPSYHHQSQQRPRQDVAGPVRWPMETRGHLEDLPRLKSTGSRPSVPPLNLAAAKCAAGSEGTPTTQRLKTQSSSRLSRRLKMEAQAQRTPLPSRLAASFFFGACTTAASPPPSNPNDVFTETGRFTVTPFVGLKRPLLSRVCVPAASGGRAPVQTGDDLAKNLGESCLLADLGPLLRMKQEKAVQDAVAARSGSSNASIASGSDAQQTSTAYANRIGSQESLPSLCTPTPRDSQVTSRRQMPYRCIRLNICLVLERICNSIPPGGAAMFEVPVSQIYDMLHASCSRAGACSFDLGKGNESSKVEEVTWPQTSRLLGCLAPRRASALRRLAQRLWRCSGIQRCVCGADSGRADDPCSPCTCLDDATAACLWRLLAEHARQVELALAQSSDHVPCPHFHGKPDATAEAEATDREGASCDAQELDAQDYHCSAQKFLQRLRLDSFLSFLASSLRQLLWKLKASLKAGTAGPEVTRNFQLQLARSLQLAAQYLRSMPGRLLPHLAAQVLAAPLVALKGHLASSAWGPLAAAPRGDGQSSCALRLWASYLELVGVLLQGAVRSGGVGCQLGHLLMVMLLDFPCPLGQRASMLSLPSARAFKMPSSRSQAESSAEAPSRPSSGLFTLCSGPVNQPGPVRAAGAKTAPKVSSFWDSLPKIVERLLQEKAEPLSSGPEVLLLGEANFSFALALLALIFPTKPNEFEEEAERTYQERLRVASAYLQLPPEACRNLRLTATCYESYAELVDKYPETVGILSRIRAFGEAAEVRFAVDALQLESWQRKWDVVAWNHPHLGTEDLKLHGCLLAHFLDGAAKSLRPNGVVVLALLEGQERRWQLLKHAQAQRFDLAESPFELTAFAGYECKRNSTGKSFQSLHVQKTARAAVRSRLYHLRWNVAGQGDVAAFDAMEAALSCKPARLESTQALECAECGKAFSSAQGLKTHVRQVHELLKYADRSESLKCESCGRAFRDSEALTQHRLAAHSSSGRTRSKSRGRSHGFGLGFRTCEICGMSMPLGSSAAAHLEALRPFVDLPLSCACGRSFNERRALEQHQRFCSKATASAKPIFTMTIMVSLLGKLCPCCDIQEKGSWQQRPRLMLAEEPLASLETLQCCTLSFVEALLDFAKALTECKDRSSTAFVLPGSSVIKMSPEVRLPRALKIAQQLGLSKLDAEGRSFESLRSRDSLLRTLPTATNYAYFSEPDVGTYAEERLMHVAFLSEGGSKLIQSEQDAYFARKADQSKGHGGFVKNNDLPVRDQWLGFTGDKRARLRAGALKETIRVPNVEGQGQKRWSVDDSFEGESWLVDYAIYACRTRAIEAGNVVSRMTVVVAPLSEESPEHGQWLNGCQCTRPLRRRSCYLGPYRKLFYNLQVLSSDSNSVPNAARYSIYRKITWSESRRGDSELYRTRYEDKSGAMALTALGDVTDQIDDHDLIAILDWKQRHAHGMERWYRVGIRHVLIENPWNSAMWECPQSQKFFRDFLRDFPLDKAAMEPMECVKTDQCMPGLKDEIKHLSQLKPAGILTASNEVKRRLSTAMCDGMHMCQQLDTKSHGRVGLPPPDLRTMVAFPMAELEKRSGDEDEGENACLDGTLNAGDVADNPIASPTTQTRKKEQEEWEIVYEQGEAPPPSEPLGEPSNGSNNNGGNSPTTHEWLGVCSGVENPRVACNGFFAEPMGLGTPHKVDSSQRIRERRCYTKESGNGLGRLALSAKKDEAHFGCVSADAVLVAKWLPERHVATDENLMKFPDDGFFDLNDHFSDYSPSNAEPCSRAERWAGDIWTSSATAWTLSHPFAQQMIDNHGETAQGDLDSKRRCLDSPMATAMRCHALPVAGLLCCPPWPIVDYDYAVMEAITKEFKFGSLEFGSKFDYYRPNHLTGGRKHPSLLPDLRLQASQDLLRAMRTTTKGCEDYGAMQRDQLRSIVGSLNCMVRVCRVDIAYRSEVTYLQAVMQQAVVGDLIAFNDLSAYATKIQHHRRFPRFDLGAQHPAPTRVGRGAAGAGATAGHMVFGHDLQKPAGSFVNHFNGSEAVPITGAAAEHVVHGVSLAVTEGMVLRSTELIGTEKILAQIDSDRLLHIFSQSIFTQRQLTRACLPPVTFARRLSPHGMAFIDSVCRVGDSRLGCAINEVMIVLGLTTSALPSEWYARQGEVYQRTISMLWQKDPDEFVGHQQKQHSTVTEPQHFDFDGRFYLWASGLKEVYWSARKWNFASQISRAMSRGTKRPVSVSNAFRMEEATAFVPKDARTSRTLDPRHDGSITTPVAGLPGEKDMETPPVTRRASFDQAEAQVTRRASFDQKMSSTKSASPPALGEKRGERAKQGFFVCWLCKRKFDTYEKFDSHVLYSRLHQETIRQLAGLA</sequence>
<dbReference type="OrthoDB" id="442842at2759"/>
<protein>
    <submittedName>
        <fullName evidence="10">Zinc finger protein 470</fullName>
    </submittedName>
</protein>
<evidence type="ECO:0000313" key="11">
    <source>
        <dbReference type="Proteomes" id="UP000186817"/>
    </source>
</evidence>
<dbReference type="PANTHER" id="PTHR24388:SF54">
    <property type="entry name" value="PROTEIN ESCARGOT"/>
    <property type="match status" value="1"/>
</dbReference>
<feature type="region of interest" description="Disordered" evidence="8">
    <location>
        <begin position="2427"/>
        <end position="2498"/>
    </location>
</feature>
<dbReference type="EMBL" id="LSRX01000272">
    <property type="protein sequence ID" value="OLQ02142.1"/>
    <property type="molecule type" value="Genomic_DNA"/>
</dbReference>
<evidence type="ECO:0000259" key="9">
    <source>
        <dbReference type="PROSITE" id="PS50157"/>
    </source>
</evidence>
<dbReference type="Gene3D" id="3.30.160.60">
    <property type="entry name" value="Classic Zinc Finger"/>
    <property type="match status" value="1"/>
</dbReference>
<evidence type="ECO:0000256" key="8">
    <source>
        <dbReference type="SAM" id="MobiDB-lite"/>
    </source>
</evidence>
<dbReference type="GO" id="GO:0070475">
    <property type="term" value="P:rRNA base methylation"/>
    <property type="evidence" value="ECO:0007669"/>
    <property type="project" value="InterPro"/>
</dbReference>
<feature type="compositionally biased region" description="Low complexity" evidence="8">
    <location>
        <begin position="1825"/>
        <end position="1835"/>
    </location>
</feature>
<dbReference type="GO" id="GO:0005634">
    <property type="term" value="C:nucleus"/>
    <property type="evidence" value="ECO:0007669"/>
    <property type="project" value="UniProtKB-SubCell"/>
</dbReference>
<proteinExistence type="predicted"/>
<feature type="region of interest" description="Disordered" evidence="8">
    <location>
        <begin position="118"/>
        <end position="271"/>
    </location>
</feature>
<feature type="compositionally biased region" description="Polar residues" evidence="8">
    <location>
        <begin position="140"/>
        <end position="160"/>
    </location>
</feature>
<comment type="caution">
    <text evidence="10">The sequence shown here is derived from an EMBL/GenBank/DDBJ whole genome shotgun (WGS) entry which is preliminary data.</text>
</comment>
<dbReference type="Pfam" id="PF10354">
    <property type="entry name" value="BMT5-like"/>
    <property type="match status" value="1"/>
</dbReference>
<gene>
    <name evidence="10" type="primary">ZNF470</name>
    <name evidence="10" type="ORF">AK812_SmicGene15087</name>
</gene>
<keyword evidence="4 7" id="KW-0863">Zinc-finger</keyword>
<dbReference type="Pfam" id="PF00096">
    <property type="entry name" value="zf-C2H2"/>
    <property type="match status" value="1"/>
</dbReference>
<accession>A0A1Q9E3Y6</accession>
<evidence type="ECO:0000256" key="6">
    <source>
        <dbReference type="ARBA" id="ARBA00023242"/>
    </source>
</evidence>